<comment type="caution">
    <text evidence="1">The sequence shown here is derived from an EMBL/GenBank/DDBJ whole genome shotgun (WGS) entry which is preliminary data.</text>
</comment>
<sequence>MPKWVPIGRIQLPVITGLHVRLRKADVGLVRKGFFMEPNTWESQGDMSELLGDGQAAPIWPVPCMWKRVILEQNHTFHEQSRS</sequence>
<evidence type="ECO:0000313" key="1">
    <source>
        <dbReference type="EMBL" id="GFY57196.1"/>
    </source>
</evidence>
<dbReference type="AlphaFoldDB" id="A0A8X7C4S5"/>
<evidence type="ECO:0000313" key="2">
    <source>
        <dbReference type="Proteomes" id="UP000886998"/>
    </source>
</evidence>
<protein>
    <submittedName>
        <fullName evidence="1">Uncharacterized protein</fullName>
    </submittedName>
</protein>
<keyword evidence="2" id="KW-1185">Reference proteome</keyword>
<accession>A0A8X7C4S5</accession>
<gene>
    <name evidence="1" type="ORF">TNIN_324301</name>
</gene>
<reference evidence="1" key="1">
    <citation type="submission" date="2020-08" db="EMBL/GenBank/DDBJ databases">
        <title>Multicomponent nature underlies the extraordinary mechanical properties of spider dragline silk.</title>
        <authorList>
            <person name="Kono N."/>
            <person name="Nakamura H."/>
            <person name="Mori M."/>
            <person name="Yoshida Y."/>
            <person name="Ohtoshi R."/>
            <person name="Malay A.D."/>
            <person name="Moran D.A.P."/>
            <person name="Tomita M."/>
            <person name="Numata K."/>
            <person name="Arakawa K."/>
        </authorList>
    </citation>
    <scope>NUCLEOTIDE SEQUENCE</scope>
</reference>
<name>A0A8X7C4S5_9ARAC</name>
<proteinExistence type="predicted"/>
<dbReference type="EMBL" id="BMAV01011392">
    <property type="protein sequence ID" value="GFY57196.1"/>
    <property type="molecule type" value="Genomic_DNA"/>
</dbReference>
<organism evidence="1 2">
    <name type="scientific">Trichonephila inaurata madagascariensis</name>
    <dbReference type="NCBI Taxonomy" id="2747483"/>
    <lineage>
        <taxon>Eukaryota</taxon>
        <taxon>Metazoa</taxon>
        <taxon>Ecdysozoa</taxon>
        <taxon>Arthropoda</taxon>
        <taxon>Chelicerata</taxon>
        <taxon>Arachnida</taxon>
        <taxon>Araneae</taxon>
        <taxon>Araneomorphae</taxon>
        <taxon>Entelegynae</taxon>
        <taxon>Araneoidea</taxon>
        <taxon>Nephilidae</taxon>
        <taxon>Trichonephila</taxon>
        <taxon>Trichonephila inaurata</taxon>
    </lineage>
</organism>
<dbReference type="Proteomes" id="UP000886998">
    <property type="component" value="Unassembled WGS sequence"/>
</dbReference>